<keyword evidence="1" id="KW-0472">Membrane</keyword>
<evidence type="ECO:0000313" key="2">
    <source>
        <dbReference type="EMBL" id="QHT92981.1"/>
    </source>
</evidence>
<protein>
    <submittedName>
        <fullName evidence="2">Uncharacterized protein</fullName>
    </submittedName>
</protein>
<sequence>MADIDTLVGGGEVIVLIGADTLITILFFGKTISSH</sequence>
<dbReference type="AlphaFoldDB" id="A0A6C0IIC3"/>
<evidence type="ECO:0000256" key="1">
    <source>
        <dbReference type="SAM" id="Phobius"/>
    </source>
</evidence>
<name>A0A6C0IIC3_9ZZZZ</name>
<keyword evidence="1" id="KW-1133">Transmembrane helix</keyword>
<dbReference type="EMBL" id="MN740199">
    <property type="protein sequence ID" value="QHT92981.1"/>
    <property type="molecule type" value="Genomic_DNA"/>
</dbReference>
<keyword evidence="1" id="KW-0812">Transmembrane</keyword>
<reference evidence="2" key="1">
    <citation type="journal article" date="2020" name="Nature">
        <title>Giant virus diversity and host interactions through global metagenomics.</title>
        <authorList>
            <person name="Schulz F."/>
            <person name="Roux S."/>
            <person name="Paez-Espino D."/>
            <person name="Jungbluth S."/>
            <person name="Walsh D.A."/>
            <person name="Denef V.J."/>
            <person name="McMahon K.D."/>
            <person name="Konstantinidis K.T."/>
            <person name="Eloe-Fadrosh E.A."/>
            <person name="Kyrpides N.C."/>
            <person name="Woyke T."/>
        </authorList>
    </citation>
    <scope>NUCLEOTIDE SEQUENCE</scope>
    <source>
        <strain evidence="2">GVMAG-M-3300023210-19</strain>
    </source>
</reference>
<accession>A0A6C0IIC3</accession>
<feature type="transmembrane region" description="Helical" evidence="1">
    <location>
        <begin position="6"/>
        <end position="29"/>
    </location>
</feature>
<organism evidence="2">
    <name type="scientific">viral metagenome</name>
    <dbReference type="NCBI Taxonomy" id="1070528"/>
    <lineage>
        <taxon>unclassified sequences</taxon>
        <taxon>metagenomes</taxon>
        <taxon>organismal metagenomes</taxon>
    </lineage>
</organism>
<proteinExistence type="predicted"/>